<dbReference type="PANTHER" id="PTHR43065">
    <property type="entry name" value="SENSOR HISTIDINE KINASE"/>
    <property type="match status" value="1"/>
</dbReference>
<evidence type="ECO:0000313" key="15">
    <source>
        <dbReference type="Proteomes" id="UP000199229"/>
    </source>
</evidence>
<dbReference type="Proteomes" id="UP000199229">
    <property type="component" value="Unassembled WGS sequence"/>
</dbReference>
<evidence type="ECO:0000259" key="11">
    <source>
        <dbReference type="PROSITE" id="PS50109"/>
    </source>
</evidence>
<comment type="catalytic activity">
    <reaction evidence="1">
        <text>ATP + protein L-histidine = ADP + protein N-phospho-L-histidine.</text>
        <dbReference type="EC" id="2.7.13.3"/>
    </reaction>
</comment>
<dbReference type="InterPro" id="IPR001789">
    <property type="entry name" value="Sig_transdc_resp-reg_receiver"/>
</dbReference>
<dbReference type="Gene3D" id="3.40.50.2300">
    <property type="match status" value="1"/>
</dbReference>
<dbReference type="PANTHER" id="PTHR43065:SF42">
    <property type="entry name" value="TWO-COMPONENT SENSOR PPRA"/>
    <property type="match status" value="1"/>
</dbReference>
<keyword evidence="5" id="KW-0812">Transmembrane</keyword>
<accession>A0A1I2RNM9</accession>
<dbReference type="SMART" id="SM00448">
    <property type="entry name" value="REC"/>
    <property type="match status" value="1"/>
</dbReference>
<name>A0A1I2RNM9_9HYPH</name>
<keyword evidence="15" id="KW-1185">Reference proteome</keyword>
<proteinExistence type="predicted"/>
<feature type="domain" description="CHASE" evidence="13">
    <location>
        <begin position="112"/>
        <end position="277"/>
    </location>
</feature>
<protein>
    <recommendedName>
        <fullName evidence="3">histidine kinase</fullName>
        <ecNumber evidence="3">2.7.13.3</ecNumber>
    </recommendedName>
</protein>
<reference evidence="15" key="1">
    <citation type="submission" date="2016-10" db="EMBL/GenBank/DDBJ databases">
        <authorList>
            <person name="Varghese N."/>
            <person name="Submissions S."/>
        </authorList>
    </citation>
    <scope>NUCLEOTIDE SEQUENCE [LARGE SCALE GENOMIC DNA]</scope>
    <source>
        <strain evidence="15">Gh-105</strain>
    </source>
</reference>
<dbReference type="PROSITE" id="PS50109">
    <property type="entry name" value="HIS_KIN"/>
    <property type="match status" value="1"/>
</dbReference>
<dbReference type="Pfam" id="PF02518">
    <property type="entry name" value="HATPase_c"/>
    <property type="match status" value="1"/>
</dbReference>
<dbReference type="SMART" id="SM01079">
    <property type="entry name" value="CHASE"/>
    <property type="match status" value="1"/>
</dbReference>
<dbReference type="Gene3D" id="1.10.287.130">
    <property type="match status" value="1"/>
</dbReference>
<keyword evidence="14" id="KW-0418">Kinase</keyword>
<evidence type="ECO:0000256" key="1">
    <source>
        <dbReference type="ARBA" id="ARBA00000085"/>
    </source>
</evidence>
<keyword evidence="7" id="KW-0472">Membrane</keyword>
<gene>
    <name evidence="14" type="ORF">SAMN05192565_102301</name>
</gene>
<dbReference type="AlphaFoldDB" id="A0A1I2RNM9"/>
<evidence type="ECO:0000256" key="4">
    <source>
        <dbReference type="ARBA" id="ARBA00022553"/>
    </source>
</evidence>
<dbReference type="InterPro" id="IPR003661">
    <property type="entry name" value="HisK_dim/P_dom"/>
</dbReference>
<feature type="domain" description="Histidine kinase" evidence="11">
    <location>
        <begin position="429"/>
        <end position="653"/>
    </location>
</feature>
<dbReference type="InterPro" id="IPR005467">
    <property type="entry name" value="His_kinase_dom"/>
</dbReference>
<dbReference type="Pfam" id="PF00512">
    <property type="entry name" value="HisKA"/>
    <property type="match status" value="1"/>
</dbReference>
<dbReference type="SMART" id="SM00388">
    <property type="entry name" value="HisKA"/>
    <property type="match status" value="1"/>
</dbReference>
<dbReference type="PROSITE" id="PS50839">
    <property type="entry name" value="CHASE"/>
    <property type="match status" value="1"/>
</dbReference>
<dbReference type="Pfam" id="PF03924">
    <property type="entry name" value="CHASE"/>
    <property type="match status" value="1"/>
</dbReference>
<dbReference type="Pfam" id="PF00072">
    <property type="entry name" value="Response_reg"/>
    <property type="match status" value="1"/>
</dbReference>
<dbReference type="CDD" id="cd00082">
    <property type="entry name" value="HisKA"/>
    <property type="match status" value="1"/>
</dbReference>
<keyword evidence="9" id="KW-0175">Coiled coil</keyword>
<dbReference type="CDD" id="cd18161">
    <property type="entry name" value="REC_hyHK_blue-like"/>
    <property type="match status" value="1"/>
</dbReference>
<comment type="subcellular location">
    <subcellularLocation>
        <location evidence="2">Membrane</location>
    </subcellularLocation>
</comment>
<dbReference type="InterPro" id="IPR006189">
    <property type="entry name" value="CHASE_dom"/>
</dbReference>
<evidence type="ECO:0000259" key="12">
    <source>
        <dbReference type="PROSITE" id="PS50110"/>
    </source>
</evidence>
<evidence type="ECO:0000256" key="7">
    <source>
        <dbReference type="ARBA" id="ARBA00023136"/>
    </source>
</evidence>
<dbReference type="Gene3D" id="3.30.565.10">
    <property type="entry name" value="Histidine kinase-like ATPase, C-terminal domain"/>
    <property type="match status" value="1"/>
</dbReference>
<dbReference type="EC" id="2.7.13.3" evidence="3"/>
<keyword evidence="14" id="KW-0808">Transferase</keyword>
<keyword evidence="6" id="KW-1133">Transmembrane helix</keyword>
<organism evidence="14 15">
    <name type="scientific">Methylobacterium gossipiicola</name>
    <dbReference type="NCBI Taxonomy" id="582675"/>
    <lineage>
        <taxon>Bacteria</taxon>
        <taxon>Pseudomonadati</taxon>
        <taxon>Pseudomonadota</taxon>
        <taxon>Alphaproteobacteria</taxon>
        <taxon>Hyphomicrobiales</taxon>
        <taxon>Methylobacteriaceae</taxon>
        <taxon>Methylobacterium</taxon>
    </lineage>
</organism>
<feature type="region of interest" description="Disordered" evidence="10">
    <location>
        <begin position="1"/>
        <end position="27"/>
    </location>
</feature>
<dbReference type="SUPFAM" id="SSF55874">
    <property type="entry name" value="ATPase domain of HSP90 chaperone/DNA topoisomerase II/histidine kinase"/>
    <property type="match status" value="1"/>
</dbReference>
<dbReference type="InterPro" id="IPR042240">
    <property type="entry name" value="CHASE_sf"/>
</dbReference>
<dbReference type="SUPFAM" id="SSF47384">
    <property type="entry name" value="Homodimeric domain of signal transducing histidine kinase"/>
    <property type="match status" value="1"/>
</dbReference>
<dbReference type="SUPFAM" id="SSF52172">
    <property type="entry name" value="CheY-like"/>
    <property type="match status" value="1"/>
</dbReference>
<dbReference type="EMBL" id="FOPM01000002">
    <property type="protein sequence ID" value="SFG39376.1"/>
    <property type="molecule type" value="Genomic_DNA"/>
</dbReference>
<dbReference type="SMART" id="SM00387">
    <property type="entry name" value="HATPase_c"/>
    <property type="match status" value="1"/>
</dbReference>
<evidence type="ECO:0000256" key="8">
    <source>
        <dbReference type="PROSITE-ProRule" id="PRU00169"/>
    </source>
</evidence>
<sequence>MVGQPFSIVPLDGSPRPPGLSLNDLSPSPGRVTDAATLLPPAPRAARWIPHAILVAGLLATGVSTALIRRAADLRDSLNFQHATEIELRTVEDQFRTYTALLRGGAGLFAASGDRVTLAEFRAYVQRIEFQPLYPGVLGIGFTPTLPASERERFAAQAEALGVAGFRVRPASDNPLISPVLFAEPPNPRNLAAIGYDVMSDPVRRDMVERARDTGLPAVSARIELVQEIDANKQAGFLVAMPVYAGGTVPADLAVRRQRFLGFVFGAFRANDLFNSIVAARAEEDAAFAIYDGRPSEATLLHRSARTANAPAGRLSREAGLDIGGRTWTVVFEQRVSPQRASALSEIGLVCGGGLLATALLGVAAFRQRRTQDEIRRLNMSLEVRVEERTRDLRDAAERLRQAGDERARMEEALRQSQKMEAVGQLTGGLAHDFNNLLAGISGSLELIETRLGQGRSKDVGKYIAAAQGAAQRAAALTHRLLAFSRRQTLAPKATDANNLVDGMLDLIQRTVGPAIDVRHRGADDLWPALVDPSQLENALLNLCINARDAMPNGGRITIETANRRIDRAQGEMQDLPEGQYLSLSVSDTGTGMSPEVVARAFDPFFTTKPMGEGTGLGLSMVYGFAKQSGGQVRIVSEVGQGTTVCLSLPRHHGVADANHAPERHPMAQAVAGETVLIVDDEPTVRMLVTDVLSDLGYTAVEAADGAGGLRVLQSDARIDLLVTDVGLPGGMNGRQMADAARVGRPNLKILFITGFAETALLGDGQLAPGMAVLTKPFAVDVLAARIREMITA</sequence>
<dbReference type="GO" id="GO:0000155">
    <property type="term" value="F:phosphorelay sensor kinase activity"/>
    <property type="evidence" value="ECO:0007669"/>
    <property type="project" value="InterPro"/>
</dbReference>
<dbReference type="PROSITE" id="PS50110">
    <property type="entry name" value="RESPONSE_REGULATORY"/>
    <property type="match status" value="1"/>
</dbReference>
<keyword evidence="4 8" id="KW-0597">Phosphoprotein</keyword>
<evidence type="ECO:0000256" key="6">
    <source>
        <dbReference type="ARBA" id="ARBA00022989"/>
    </source>
</evidence>
<feature type="coiled-coil region" evidence="9">
    <location>
        <begin position="386"/>
        <end position="420"/>
    </location>
</feature>
<evidence type="ECO:0000256" key="3">
    <source>
        <dbReference type="ARBA" id="ARBA00012438"/>
    </source>
</evidence>
<feature type="modified residue" description="4-aspartylphosphate" evidence="8">
    <location>
        <position position="725"/>
    </location>
</feature>
<dbReference type="InterPro" id="IPR036097">
    <property type="entry name" value="HisK_dim/P_sf"/>
</dbReference>
<evidence type="ECO:0000256" key="10">
    <source>
        <dbReference type="SAM" id="MobiDB-lite"/>
    </source>
</evidence>
<dbReference type="STRING" id="582675.SAMN05192565_102301"/>
<dbReference type="InterPro" id="IPR011006">
    <property type="entry name" value="CheY-like_superfamily"/>
</dbReference>
<dbReference type="InterPro" id="IPR003594">
    <property type="entry name" value="HATPase_dom"/>
</dbReference>
<evidence type="ECO:0000313" key="14">
    <source>
        <dbReference type="EMBL" id="SFG39376.1"/>
    </source>
</evidence>
<evidence type="ECO:0000256" key="2">
    <source>
        <dbReference type="ARBA" id="ARBA00004370"/>
    </source>
</evidence>
<evidence type="ECO:0000256" key="5">
    <source>
        <dbReference type="ARBA" id="ARBA00022692"/>
    </source>
</evidence>
<dbReference type="Gene3D" id="3.30.450.350">
    <property type="entry name" value="CHASE domain"/>
    <property type="match status" value="1"/>
</dbReference>
<dbReference type="GO" id="GO:0016020">
    <property type="term" value="C:membrane"/>
    <property type="evidence" value="ECO:0007669"/>
    <property type="project" value="UniProtKB-SubCell"/>
</dbReference>
<dbReference type="InterPro" id="IPR036890">
    <property type="entry name" value="HATPase_C_sf"/>
</dbReference>
<dbReference type="OrthoDB" id="9796100at2"/>
<evidence type="ECO:0000259" key="13">
    <source>
        <dbReference type="PROSITE" id="PS50839"/>
    </source>
</evidence>
<dbReference type="PRINTS" id="PR00344">
    <property type="entry name" value="BCTRLSENSOR"/>
</dbReference>
<evidence type="ECO:0000256" key="9">
    <source>
        <dbReference type="SAM" id="Coils"/>
    </source>
</evidence>
<feature type="domain" description="Response regulatory" evidence="12">
    <location>
        <begin position="675"/>
        <end position="791"/>
    </location>
</feature>
<dbReference type="InterPro" id="IPR004358">
    <property type="entry name" value="Sig_transdc_His_kin-like_C"/>
</dbReference>